<comment type="subcellular location">
    <subcellularLocation>
        <location evidence="1">Nucleus inner membrane</location>
        <topology evidence="1">Multi-pass membrane protein</topology>
    </subcellularLocation>
</comment>
<evidence type="ECO:0000256" key="6">
    <source>
        <dbReference type="ARBA" id="ARBA00023242"/>
    </source>
</evidence>
<dbReference type="Pfam" id="PF09779">
    <property type="entry name" value="Ima1_N"/>
    <property type="match status" value="1"/>
</dbReference>
<keyword evidence="4 7" id="KW-1133">Transmembrane helix</keyword>
<evidence type="ECO:0000313" key="10">
    <source>
        <dbReference type="Proteomes" id="UP001159042"/>
    </source>
</evidence>
<accession>A0AAV8W136</accession>
<dbReference type="Proteomes" id="UP001159042">
    <property type="component" value="Unassembled WGS sequence"/>
</dbReference>
<evidence type="ECO:0000313" key="9">
    <source>
        <dbReference type="EMBL" id="KAJ8920281.1"/>
    </source>
</evidence>
<dbReference type="GO" id="GO:0030473">
    <property type="term" value="P:nuclear migration along microtubule"/>
    <property type="evidence" value="ECO:0007669"/>
    <property type="project" value="TreeGrafter"/>
</dbReference>
<dbReference type="InterPro" id="IPR040041">
    <property type="entry name" value="TMEM201"/>
</dbReference>
<reference evidence="9 10" key="1">
    <citation type="journal article" date="2023" name="Insect Mol. Biol.">
        <title>Genome sequencing provides insights into the evolution of gene families encoding plant cell wall-degrading enzymes in longhorned beetles.</title>
        <authorList>
            <person name="Shin N.R."/>
            <person name="Okamura Y."/>
            <person name="Kirsch R."/>
            <person name="Pauchet Y."/>
        </authorList>
    </citation>
    <scope>NUCLEOTIDE SEQUENCE [LARGE SCALE GENOMIC DNA]</scope>
    <source>
        <strain evidence="9">EAD_L_NR</strain>
    </source>
</reference>
<sequence>MDNVIEIITVASTLVTLFLIPAILFVTLYLIKRNGFYIRVNCWFCNGWTKVAYADRNSFYCPFCQQYNGFTVDGGYNKVIEEQFDTSFNKTCRNIGNTDPLSNGLCSYCNNNQQLKVRQLAAFVPLDEKNFDIEVEHFRKQLEKSYKLCKKCDKVLKKTLETQHAWIFGNHVKNIQKGLSSINYKKINKLGESPLVINLTRYFLILLSFIILFRALKTELIGAEGTVRQYIPDSFVSYIILLKDWYRIVSNATNNIIENVNSTVNFKLIPGFENVRIIKSYVLAVSWVGLVLDVVLLIWELKSVLWKSNELLSWITLVITSVNVFPGAYVAYINRIQLLCSTAIIYSLSRSKPVARKENRQRKFAFKKLQTNIQREDDLDTDEEISEEIPDLNKSCKNKSQARNFLFQSVVGNTANSNDNFITARSTRSSSVFNSSLQNSSVRSSSGDELHHSLDNLHLGNLSFVSRSSVSPTFSLNSASRPILSPPKLKNITQNSWTAGGFWKNDVPTLPAATNITNLSRSSSQSSGFISCNEPAVHNSFPCSREASVCGDYEKTSIASEPTYHFEPINSSWKRQQSVGFPFNTAQIPKQAPVTGNQLYYKADNVFYPILQNNMLLIQGNDIPRYAFENRFSNLPSWGLNSSNRVGSPAIFGEKPVISSLFKNLDGFSTQSHAFTAPR</sequence>
<evidence type="ECO:0000256" key="4">
    <source>
        <dbReference type="ARBA" id="ARBA00022989"/>
    </source>
</evidence>
<feature type="transmembrane region" description="Helical" evidence="7">
    <location>
        <begin position="195"/>
        <end position="216"/>
    </location>
</feature>
<dbReference type="GO" id="GO:0005637">
    <property type="term" value="C:nuclear inner membrane"/>
    <property type="evidence" value="ECO:0007669"/>
    <property type="project" value="UniProtKB-SubCell"/>
</dbReference>
<evidence type="ECO:0000256" key="1">
    <source>
        <dbReference type="ARBA" id="ARBA00004473"/>
    </source>
</evidence>
<feature type="transmembrane region" description="Helical" evidence="7">
    <location>
        <begin position="280"/>
        <end position="299"/>
    </location>
</feature>
<dbReference type="InterPro" id="IPR018617">
    <property type="entry name" value="Ima1_N"/>
</dbReference>
<evidence type="ECO:0000256" key="3">
    <source>
        <dbReference type="ARBA" id="ARBA00022692"/>
    </source>
</evidence>
<protein>
    <recommendedName>
        <fullName evidence="8">Ima1 N-terminal domain-containing protein</fullName>
    </recommendedName>
</protein>
<evidence type="ECO:0000256" key="7">
    <source>
        <dbReference type="SAM" id="Phobius"/>
    </source>
</evidence>
<evidence type="ECO:0000256" key="2">
    <source>
        <dbReference type="ARBA" id="ARBA00007600"/>
    </source>
</evidence>
<organism evidence="9 10">
    <name type="scientific">Exocentrus adspersus</name>
    <dbReference type="NCBI Taxonomy" id="1586481"/>
    <lineage>
        <taxon>Eukaryota</taxon>
        <taxon>Metazoa</taxon>
        <taxon>Ecdysozoa</taxon>
        <taxon>Arthropoda</taxon>
        <taxon>Hexapoda</taxon>
        <taxon>Insecta</taxon>
        <taxon>Pterygota</taxon>
        <taxon>Neoptera</taxon>
        <taxon>Endopterygota</taxon>
        <taxon>Coleoptera</taxon>
        <taxon>Polyphaga</taxon>
        <taxon>Cucujiformia</taxon>
        <taxon>Chrysomeloidea</taxon>
        <taxon>Cerambycidae</taxon>
        <taxon>Lamiinae</taxon>
        <taxon>Acanthocinini</taxon>
        <taxon>Exocentrus</taxon>
    </lineage>
</organism>
<dbReference type="PANTHER" id="PTHR28646">
    <property type="entry name" value="TRANSMEMBRANE PROTEIN 201"/>
    <property type="match status" value="1"/>
</dbReference>
<dbReference type="PANTHER" id="PTHR28646:SF1">
    <property type="entry name" value="TRANSMEMBRANE PROTEIN 201"/>
    <property type="match status" value="1"/>
</dbReference>
<keyword evidence="10" id="KW-1185">Reference proteome</keyword>
<dbReference type="GO" id="GO:0005521">
    <property type="term" value="F:lamin binding"/>
    <property type="evidence" value="ECO:0007669"/>
    <property type="project" value="TreeGrafter"/>
</dbReference>
<evidence type="ECO:0000256" key="5">
    <source>
        <dbReference type="ARBA" id="ARBA00023136"/>
    </source>
</evidence>
<dbReference type="GO" id="GO:0051015">
    <property type="term" value="F:actin filament binding"/>
    <property type="evidence" value="ECO:0007669"/>
    <property type="project" value="TreeGrafter"/>
</dbReference>
<name>A0AAV8W136_9CUCU</name>
<feature type="domain" description="Ima1 N-terminal" evidence="8">
    <location>
        <begin position="40"/>
        <end position="154"/>
    </location>
</feature>
<dbReference type="EMBL" id="JANEYG010000015">
    <property type="protein sequence ID" value="KAJ8920281.1"/>
    <property type="molecule type" value="Genomic_DNA"/>
</dbReference>
<comment type="caution">
    <text evidence="9">The sequence shown here is derived from an EMBL/GenBank/DDBJ whole genome shotgun (WGS) entry which is preliminary data.</text>
</comment>
<feature type="transmembrane region" description="Helical" evidence="7">
    <location>
        <begin position="6"/>
        <end position="31"/>
    </location>
</feature>
<keyword evidence="6" id="KW-0539">Nucleus</keyword>
<evidence type="ECO:0000259" key="8">
    <source>
        <dbReference type="Pfam" id="PF09779"/>
    </source>
</evidence>
<dbReference type="AlphaFoldDB" id="A0AAV8W136"/>
<keyword evidence="3 7" id="KW-0812">Transmembrane</keyword>
<comment type="similarity">
    <text evidence="2">Belongs to the TMEM201 family.</text>
</comment>
<feature type="transmembrane region" description="Helical" evidence="7">
    <location>
        <begin position="311"/>
        <end position="332"/>
    </location>
</feature>
<proteinExistence type="inferred from homology"/>
<gene>
    <name evidence="9" type="ORF">NQ315_011942</name>
</gene>
<keyword evidence="5 7" id="KW-0472">Membrane</keyword>